<evidence type="ECO:0000313" key="1">
    <source>
        <dbReference type="EMBL" id="ALM76229.1"/>
    </source>
</evidence>
<dbReference type="GeneID" id="26137550"/>
<reference evidence="1 2" key="1">
    <citation type="journal article" date="2016" name="Genome Announc.">
        <title>Complete genome sequence of the hyperthermophilic and piezophilic archaeon Thermococcus barophilus Ch5, capable of growth at the expense of hydrogenogenesis from carbon monoxide and formate.</title>
        <authorList>
            <person name="Oger P."/>
            <person name="Sokolova T.G."/>
            <person name="Kozhevnikova D.A."/>
            <person name="Taranov E.A."/>
            <person name="Vannier P."/>
            <person name="Lee H.S."/>
            <person name="Kwon K.K."/>
            <person name="Kang S.G."/>
            <person name="Lee J.H."/>
            <person name="Bonch-Osmolovskaya E.A."/>
            <person name="Lebedinsky A.V."/>
        </authorList>
    </citation>
    <scope>NUCLEOTIDE SEQUENCE [LARGE SCALE GENOMIC DNA]</scope>
    <source>
        <strain evidence="2">Ch5</strain>
    </source>
</reference>
<dbReference type="EMBL" id="CP013050">
    <property type="protein sequence ID" value="ALM76229.1"/>
    <property type="molecule type" value="Genomic_DNA"/>
</dbReference>
<dbReference type="RefSeq" id="WP_056934656.1">
    <property type="nucleotide sequence ID" value="NZ_CP013050.1"/>
</dbReference>
<dbReference type="AlphaFoldDB" id="A0A0S1XEJ0"/>
<sequence length="79" mass="9245">MVQVLDKSFKVVLGDLKPVQGIKIVHVDTEEAFWAIAKAHKKETKGLVFVQYTSMARTWKILVRDTLFIWIEKLQRRAF</sequence>
<organism evidence="1 2">
    <name type="scientific">Thermococcus barophilus</name>
    <dbReference type="NCBI Taxonomy" id="55802"/>
    <lineage>
        <taxon>Archaea</taxon>
        <taxon>Methanobacteriati</taxon>
        <taxon>Methanobacteriota</taxon>
        <taxon>Thermococci</taxon>
        <taxon>Thermococcales</taxon>
        <taxon>Thermococcaceae</taxon>
        <taxon>Thermococcus</taxon>
    </lineage>
</organism>
<gene>
    <name evidence="1" type="ORF">TBCH5v1_2334</name>
</gene>
<dbReference type="STRING" id="55802.TBCH5v1_2334"/>
<evidence type="ECO:0000313" key="2">
    <source>
        <dbReference type="Proteomes" id="UP000066042"/>
    </source>
</evidence>
<proteinExistence type="predicted"/>
<name>A0A0S1XEJ0_THEBA</name>
<protein>
    <submittedName>
        <fullName evidence="1">Uncharacterized protein</fullName>
    </submittedName>
</protein>
<accession>A0A0S1XEJ0</accession>
<dbReference type="PATRIC" id="fig|55802.8.peg.2314"/>
<dbReference type="Proteomes" id="UP000066042">
    <property type="component" value="Chromosome"/>
</dbReference>